<dbReference type="EMBL" id="CAADIO010000015">
    <property type="protein sequence ID" value="VFR88747.1"/>
    <property type="molecule type" value="Genomic_DNA"/>
</dbReference>
<name>A0A484TK78_9ZZZZ</name>
<evidence type="ECO:0000313" key="5">
    <source>
        <dbReference type="EMBL" id="VFR75696.1"/>
    </source>
</evidence>
<evidence type="ECO:0000313" key="4">
    <source>
        <dbReference type="EMBL" id="VFR75572.1"/>
    </source>
</evidence>
<gene>
    <name evidence="2" type="ORF">ANT2_0463</name>
    <name evidence="5" type="ORF">ANT3_0464</name>
    <name evidence="3" type="ORF">BRI6_0479</name>
    <name evidence="4" type="ORF">BRI9_0536</name>
    <name evidence="7" type="ORF">IVO3_0535</name>
    <name evidence="6" type="ORF">RAN3_0466</name>
    <name evidence="8" type="ORF">RAN7_0475</name>
</gene>
<sequence length="104" mass="11300">MTYALIASVLGLIVGIVYLYHVLDSLNTSAREVHAPEEDETAWREKPAADYRVLSSIIGSTLLIWLLSVDPLFWWLVPFSGIAAAAGVIVAFRLDRKGGAQDGA</sequence>
<dbReference type="EMBL" id="CAADIG010000018">
    <property type="protein sequence ID" value="VFR44378.1"/>
    <property type="molecule type" value="Genomic_DNA"/>
</dbReference>
<keyword evidence="1" id="KW-1133">Transmembrane helix</keyword>
<proteinExistence type="predicted"/>
<dbReference type="EMBL" id="CAADII010000014">
    <property type="protein sequence ID" value="VFR53940.1"/>
    <property type="molecule type" value="Genomic_DNA"/>
</dbReference>
<feature type="transmembrane region" description="Helical" evidence="1">
    <location>
        <begin position="51"/>
        <end position="67"/>
    </location>
</feature>
<evidence type="ECO:0000313" key="8">
    <source>
        <dbReference type="EMBL" id="VFS31709.1"/>
    </source>
</evidence>
<dbReference type="EMBL" id="CAADID010000025">
    <property type="protein sequence ID" value="VFR75696.1"/>
    <property type="molecule type" value="Genomic_DNA"/>
</dbReference>
<evidence type="ECO:0000313" key="6">
    <source>
        <dbReference type="EMBL" id="VFR88747.1"/>
    </source>
</evidence>
<reference evidence="4" key="1">
    <citation type="submission" date="2019-03" db="EMBL/GenBank/DDBJ databases">
        <authorList>
            <person name="Danneels B."/>
        </authorList>
    </citation>
    <scope>NUCLEOTIDE SEQUENCE</scope>
</reference>
<dbReference type="EMBL" id="CAADIZ010000064">
    <property type="protein sequence ID" value="VFS31709.1"/>
    <property type="molecule type" value="Genomic_DNA"/>
</dbReference>
<evidence type="ECO:0000256" key="1">
    <source>
        <dbReference type="SAM" id="Phobius"/>
    </source>
</evidence>
<dbReference type="AlphaFoldDB" id="A0A484TK78"/>
<evidence type="ECO:0000313" key="3">
    <source>
        <dbReference type="EMBL" id="VFR53940.1"/>
    </source>
</evidence>
<dbReference type="EMBL" id="CAADIK010000040">
    <property type="protein sequence ID" value="VFR75572.1"/>
    <property type="molecule type" value="Genomic_DNA"/>
</dbReference>
<keyword evidence="1" id="KW-0812">Transmembrane</keyword>
<accession>A0A484TK78</accession>
<protein>
    <submittedName>
        <fullName evidence="4">Uncharacterized protein</fullName>
    </submittedName>
</protein>
<evidence type="ECO:0000313" key="7">
    <source>
        <dbReference type="EMBL" id="VFR97259.1"/>
    </source>
</evidence>
<dbReference type="EMBL" id="CAADIP010000053">
    <property type="protein sequence ID" value="VFR97259.1"/>
    <property type="molecule type" value="Genomic_DNA"/>
</dbReference>
<keyword evidence="1" id="KW-0472">Membrane</keyword>
<evidence type="ECO:0000313" key="2">
    <source>
        <dbReference type="EMBL" id="VFR44378.1"/>
    </source>
</evidence>
<feature type="transmembrane region" description="Helical" evidence="1">
    <location>
        <begin position="6"/>
        <end position="23"/>
    </location>
</feature>
<feature type="transmembrane region" description="Helical" evidence="1">
    <location>
        <begin position="73"/>
        <end position="92"/>
    </location>
</feature>
<organism evidence="4">
    <name type="scientific">plant metagenome</name>
    <dbReference type="NCBI Taxonomy" id="1297885"/>
    <lineage>
        <taxon>unclassified sequences</taxon>
        <taxon>metagenomes</taxon>
        <taxon>organismal metagenomes</taxon>
    </lineage>
</organism>